<feature type="compositionally biased region" description="Low complexity" evidence="10">
    <location>
        <begin position="11"/>
        <end position="25"/>
    </location>
</feature>
<reference evidence="15" key="1">
    <citation type="submission" date="2025-08" db="UniProtKB">
        <authorList>
            <consortium name="RefSeq"/>
        </authorList>
    </citation>
    <scope>IDENTIFICATION</scope>
</reference>
<feature type="compositionally biased region" description="Polar residues" evidence="10">
    <location>
        <begin position="539"/>
        <end position="556"/>
    </location>
</feature>
<feature type="region of interest" description="Disordered" evidence="10">
    <location>
        <begin position="47"/>
        <end position="232"/>
    </location>
</feature>
<dbReference type="GeneID" id="100906395"/>
<dbReference type="InterPro" id="IPR046349">
    <property type="entry name" value="C1-like_sf"/>
</dbReference>
<feature type="region of interest" description="Disordered" evidence="10">
    <location>
        <begin position="524"/>
        <end position="578"/>
    </location>
</feature>
<dbReference type="CDD" id="cd20815">
    <property type="entry name" value="C1_p190RhoGEF-like"/>
    <property type="match status" value="1"/>
</dbReference>
<feature type="compositionally biased region" description="Polar residues" evidence="10">
    <location>
        <begin position="1341"/>
        <end position="1382"/>
    </location>
</feature>
<keyword evidence="3" id="KW-0597">Phosphoprotein</keyword>
<organism evidence="14 15">
    <name type="scientific">Galendromus occidentalis</name>
    <name type="common">western predatory mite</name>
    <dbReference type="NCBI Taxonomy" id="34638"/>
    <lineage>
        <taxon>Eukaryota</taxon>
        <taxon>Metazoa</taxon>
        <taxon>Ecdysozoa</taxon>
        <taxon>Arthropoda</taxon>
        <taxon>Chelicerata</taxon>
        <taxon>Arachnida</taxon>
        <taxon>Acari</taxon>
        <taxon>Parasitiformes</taxon>
        <taxon>Mesostigmata</taxon>
        <taxon>Gamasina</taxon>
        <taxon>Phytoseioidea</taxon>
        <taxon>Phytoseiidae</taxon>
        <taxon>Typhlodrominae</taxon>
        <taxon>Galendromus</taxon>
    </lineage>
</organism>
<dbReference type="GO" id="GO:0005085">
    <property type="term" value="F:guanyl-nucleotide exchange factor activity"/>
    <property type="evidence" value="ECO:0007669"/>
    <property type="project" value="UniProtKB-KW"/>
</dbReference>
<accession>A0AAJ7SJC7</accession>
<keyword evidence="14" id="KW-1185">Reference proteome</keyword>
<evidence type="ECO:0000256" key="9">
    <source>
        <dbReference type="SAM" id="Coils"/>
    </source>
</evidence>
<evidence type="ECO:0000256" key="3">
    <source>
        <dbReference type="ARBA" id="ARBA00022553"/>
    </source>
</evidence>
<dbReference type="SUPFAM" id="SSF50729">
    <property type="entry name" value="PH domain-like"/>
    <property type="match status" value="1"/>
</dbReference>
<feature type="domain" description="Phorbol-ester/DAG-type" evidence="13">
    <location>
        <begin position="441"/>
        <end position="490"/>
    </location>
</feature>
<dbReference type="PANTHER" id="PTHR13944">
    <property type="entry name" value="AGAP007712-PA"/>
    <property type="match status" value="1"/>
</dbReference>
<evidence type="ECO:0000256" key="4">
    <source>
        <dbReference type="ARBA" id="ARBA00022658"/>
    </source>
</evidence>
<evidence type="ECO:0000259" key="12">
    <source>
        <dbReference type="PROSITE" id="PS50010"/>
    </source>
</evidence>
<dbReference type="InterPro" id="IPR041020">
    <property type="entry name" value="PH_16"/>
</dbReference>
<dbReference type="PROSITE" id="PS50003">
    <property type="entry name" value="PH_DOMAIN"/>
    <property type="match status" value="1"/>
</dbReference>
<dbReference type="PROSITE" id="PS50010">
    <property type="entry name" value="DH_2"/>
    <property type="match status" value="1"/>
</dbReference>
<feature type="region of interest" description="Disordered" evidence="10">
    <location>
        <begin position="1165"/>
        <end position="1188"/>
    </location>
</feature>
<evidence type="ECO:0000256" key="6">
    <source>
        <dbReference type="ARBA" id="ARBA00022771"/>
    </source>
</evidence>
<dbReference type="KEGG" id="goe:100906395"/>
<dbReference type="InterPro" id="IPR001849">
    <property type="entry name" value="PH_domain"/>
</dbReference>
<evidence type="ECO:0000256" key="10">
    <source>
        <dbReference type="SAM" id="MobiDB-lite"/>
    </source>
</evidence>
<feature type="domain" description="PH" evidence="11">
    <location>
        <begin position="886"/>
        <end position="989"/>
    </location>
</feature>
<dbReference type="CDD" id="cd00160">
    <property type="entry name" value="RhoGEF"/>
    <property type="match status" value="1"/>
</dbReference>
<dbReference type="Gene3D" id="1.20.900.10">
    <property type="entry name" value="Dbl homology (DH) domain"/>
    <property type="match status" value="1"/>
</dbReference>
<dbReference type="RefSeq" id="XP_028969139.1">
    <property type="nucleotide sequence ID" value="XM_029113306.1"/>
</dbReference>
<dbReference type="SMART" id="SM00109">
    <property type="entry name" value="C1"/>
    <property type="match status" value="1"/>
</dbReference>
<evidence type="ECO:0000256" key="2">
    <source>
        <dbReference type="ARBA" id="ARBA00022490"/>
    </source>
</evidence>
<feature type="compositionally biased region" description="Low complexity" evidence="10">
    <location>
        <begin position="56"/>
        <end position="66"/>
    </location>
</feature>
<dbReference type="GO" id="GO:0008270">
    <property type="term" value="F:zinc ion binding"/>
    <property type="evidence" value="ECO:0007669"/>
    <property type="project" value="UniProtKB-KW"/>
</dbReference>
<feature type="compositionally biased region" description="Low complexity" evidence="10">
    <location>
        <begin position="107"/>
        <end position="129"/>
    </location>
</feature>
<keyword evidence="7" id="KW-0862">Zinc</keyword>
<evidence type="ECO:0000256" key="1">
    <source>
        <dbReference type="ARBA" id="ARBA00004496"/>
    </source>
</evidence>
<proteinExistence type="predicted"/>
<evidence type="ECO:0000313" key="14">
    <source>
        <dbReference type="Proteomes" id="UP000694867"/>
    </source>
</evidence>
<feature type="compositionally biased region" description="Low complexity" evidence="10">
    <location>
        <begin position="422"/>
        <end position="431"/>
    </location>
</feature>
<evidence type="ECO:0000313" key="15">
    <source>
        <dbReference type="RefSeq" id="XP_028969139.1"/>
    </source>
</evidence>
<keyword evidence="2" id="KW-0963">Cytoplasm</keyword>
<dbReference type="PROSITE" id="PS50081">
    <property type="entry name" value="ZF_DAG_PE_2"/>
    <property type="match status" value="1"/>
</dbReference>
<feature type="compositionally biased region" description="Polar residues" evidence="10">
    <location>
        <begin position="168"/>
        <end position="185"/>
    </location>
</feature>
<dbReference type="GO" id="GO:0005737">
    <property type="term" value="C:cytoplasm"/>
    <property type="evidence" value="ECO:0007669"/>
    <property type="project" value="UniProtKB-SubCell"/>
</dbReference>
<dbReference type="InterPro" id="IPR035899">
    <property type="entry name" value="DBL_dom_sf"/>
</dbReference>
<dbReference type="Proteomes" id="UP000694867">
    <property type="component" value="Unplaced"/>
</dbReference>
<keyword evidence="4" id="KW-0344">Guanine-nucleotide releasing factor</keyword>
<keyword evidence="6" id="KW-0863">Zinc-finger</keyword>
<dbReference type="SMART" id="SM00233">
    <property type="entry name" value="PH"/>
    <property type="match status" value="1"/>
</dbReference>
<gene>
    <name evidence="15" type="primary">LOC100906395</name>
</gene>
<dbReference type="FunFam" id="1.20.900.10:FF:000004">
    <property type="entry name" value="Rho guanine nucleotide exchange factor 2"/>
    <property type="match status" value="1"/>
</dbReference>
<dbReference type="SUPFAM" id="SSF57889">
    <property type="entry name" value="Cysteine-rich domain"/>
    <property type="match status" value="1"/>
</dbReference>
<dbReference type="Pfam" id="PF00621">
    <property type="entry name" value="RhoGEF"/>
    <property type="match status" value="1"/>
</dbReference>
<feature type="region of interest" description="Disordered" evidence="10">
    <location>
        <begin position="1341"/>
        <end position="1385"/>
    </location>
</feature>
<feature type="region of interest" description="Disordered" evidence="10">
    <location>
        <begin position="411"/>
        <end position="439"/>
    </location>
</feature>
<sequence length="1449" mass="159676">MFLPLVNSKTSSVSSSALDAVARRASPAEDDEDAINVKILVNDITPASSQEFLQASNPSSRRSSASDVRHSPSGNSIGGNTAQRLAKKHLQQSPESQRRQSWSDLTKAGVAASSAATGGSSSISSSGSPKGKRSHRSPIKLQRSVSLNSLETAGESGGPEIAEKSDVHTSGTEQQGINAKQQSPGGNAAKPPSGASQQVPQPRGVPTQLPLSGEHNYSMQPPPSPRTHRSASSGEAMLLLNRREDLQSGATSILGGAAAPLAPKMVKPLPPGVQSKKDHSLQKSISTPSIVVAQETLIQHSQSDSRVEEHPLLVHQLSVGNQIHLRVGAPHKNLLLHSQRSKVHLLEEEDEFDDSSPVHDYVASVYRSQSATGRPVAASGLLNSNATSASAADSDDEKFIGKRTKKRGSLFFRRKKAKDSKTGSPTPSGGTPSPPPARALGHQFVAVPFNSASVQCHVCSKSLTSKAVLRCELCLVAVHEHSCRDQIADCTKFKSLLPKSMLINKSASQLTGKDRSTANLASALKSSASSLSSKDRKQGTSSRSNLQNAPLQNDTTGGSSKESSPSSAAKGTTDELDSPYGLHCEMSDYYAQNLNMQDVNSASMESLDSGASVEELAEIDDPYLRLLDDEPQQWSATVDKKVIKKLKERDVKRQEAIYELILTEKHHYLTLRIMEKLYYDGMLSELQLAPEVVNKMFPRLGELLAFHGDFLKSLRTRQSQANPDNQTIDSVADVLIHMFQAENATKMLNAYGDFCSKHKDAVAVYKEILKADKKFTIYVAKRSRLALCKGRGIPECILLVTQRLTKYPLLIDALIKSSKDHPEEIERLKTAQILIKDVINGVNAQVAEAERDARLLEIYHKIDAKSSAYLKDHKFKKSDLLSSNRKLRYEGTISLRNARGKQIDVTAVMLSDVIFFLQENNQKYIFAAFDNKPSVISLHKLLVRERAGQDARALYLISSNAEVPEMFEFICGSPKEKGVWLEAIRKAIETCPAETDDSQEKDAEEVARSDRLRRLQISLHDGDRQIAQICQEKLAILSEMLETIGVDQETIDKLNPRDFKYTDLLQKLSPEETNQMLLTAASQVHQIFAQIPIPQLFSTANAAEGNSRKDSTDGAHQSLGRSVSSAAIKKKLFLIGAESAAAKERTKKDTSREFPECHLQVKDKSLQRRSVTGLDNPGLSDSTQDAPPAPLPLHQLEGLSPTPLFFTNDPREKLEIISDLTHNLSIVMCLYCQSASSMESLRLQTTEMSEQLQCRNPRKQSYRPDLQLEELRNLQEQLTQERTEWHKQCQAERQQLARQREEIEKLQEQIRRDQEDIEQQRDWLFRRLEKLDKTREIGQLPISSSTVSQQGSPLHSTQHSQQTILQTTHVSSPPSVENSPRGSLQGRAVSSVDLMAPAMLSVMPFDMRSSQSTTSLLPFHLSSLGGPQSGSVLQCSYLTHKSRRDRQED</sequence>
<keyword evidence="5" id="KW-0479">Metal-binding</keyword>
<feature type="compositionally biased region" description="Low complexity" evidence="10">
    <location>
        <begin position="557"/>
        <end position="571"/>
    </location>
</feature>
<keyword evidence="8 9" id="KW-0175">Coiled coil</keyword>
<name>A0AAJ7SJC7_9ACAR</name>
<evidence type="ECO:0000256" key="5">
    <source>
        <dbReference type="ARBA" id="ARBA00022723"/>
    </source>
</evidence>
<dbReference type="InterPro" id="IPR002219">
    <property type="entry name" value="PKC_DAG/PE"/>
</dbReference>
<dbReference type="GO" id="GO:0035023">
    <property type="term" value="P:regulation of Rho protein signal transduction"/>
    <property type="evidence" value="ECO:0007669"/>
    <property type="project" value="TreeGrafter"/>
</dbReference>
<dbReference type="PANTHER" id="PTHR13944:SF21">
    <property type="entry name" value="CYSTS, ISOFORM C"/>
    <property type="match status" value="1"/>
</dbReference>
<dbReference type="InterPro" id="IPR051632">
    <property type="entry name" value="Rho_GEF"/>
</dbReference>
<protein>
    <submittedName>
        <fullName evidence="15">Rho guanine nucleotide exchange factor 18</fullName>
    </submittedName>
</protein>
<feature type="domain" description="DH" evidence="12">
    <location>
        <begin position="652"/>
        <end position="845"/>
    </location>
</feature>
<evidence type="ECO:0000256" key="7">
    <source>
        <dbReference type="ARBA" id="ARBA00022833"/>
    </source>
</evidence>
<dbReference type="CTD" id="35237"/>
<feature type="compositionally biased region" description="Polar residues" evidence="10">
    <location>
        <begin position="72"/>
        <end position="83"/>
    </location>
</feature>
<dbReference type="SMART" id="SM00325">
    <property type="entry name" value="RhoGEF"/>
    <property type="match status" value="1"/>
</dbReference>
<feature type="region of interest" description="Disordered" evidence="10">
    <location>
        <begin position="1"/>
        <end position="34"/>
    </location>
</feature>
<dbReference type="InterPro" id="IPR000219">
    <property type="entry name" value="DH_dom"/>
</dbReference>
<feature type="compositionally biased region" description="Polar residues" evidence="10">
    <location>
        <begin position="91"/>
        <end position="104"/>
    </location>
</feature>
<evidence type="ECO:0000256" key="8">
    <source>
        <dbReference type="ARBA" id="ARBA00023054"/>
    </source>
</evidence>
<feature type="coiled-coil region" evidence="9">
    <location>
        <begin position="1268"/>
        <end position="1323"/>
    </location>
</feature>
<dbReference type="Gene3D" id="2.30.29.30">
    <property type="entry name" value="Pleckstrin-homology domain (PH domain)/Phosphotyrosine-binding domain (PTB)"/>
    <property type="match status" value="1"/>
</dbReference>
<evidence type="ECO:0000259" key="11">
    <source>
        <dbReference type="PROSITE" id="PS50003"/>
    </source>
</evidence>
<dbReference type="Pfam" id="PF17838">
    <property type="entry name" value="PH_16"/>
    <property type="match status" value="1"/>
</dbReference>
<dbReference type="Gene3D" id="3.30.60.20">
    <property type="match status" value="1"/>
</dbReference>
<evidence type="ECO:0000259" key="13">
    <source>
        <dbReference type="PROSITE" id="PS50081"/>
    </source>
</evidence>
<dbReference type="SUPFAM" id="SSF48065">
    <property type="entry name" value="DBL homology domain (DH-domain)"/>
    <property type="match status" value="1"/>
</dbReference>
<comment type="subcellular location">
    <subcellularLocation>
        <location evidence="1">Cytoplasm</location>
    </subcellularLocation>
</comment>
<dbReference type="InterPro" id="IPR011993">
    <property type="entry name" value="PH-like_dom_sf"/>
</dbReference>